<keyword evidence="1" id="KW-0812">Transmembrane</keyword>
<dbReference type="Pfam" id="PF10960">
    <property type="entry name" value="Holin_BhlA"/>
    <property type="match status" value="1"/>
</dbReference>
<keyword evidence="1" id="KW-0472">Membrane</keyword>
<keyword evidence="3" id="KW-1185">Reference proteome</keyword>
<evidence type="ECO:0000313" key="3">
    <source>
        <dbReference type="Proteomes" id="UP000051888"/>
    </source>
</evidence>
<dbReference type="AlphaFoldDB" id="A0A0Q3TKG1"/>
<proteinExistence type="predicted"/>
<dbReference type="RefSeq" id="WP_055739817.1">
    <property type="nucleotide sequence ID" value="NZ_JAAIWL010000009.1"/>
</dbReference>
<evidence type="ECO:0000313" key="2">
    <source>
        <dbReference type="EMBL" id="KQL54065.1"/>
    </source>
</evidence>
<feature type="transmembrane region" description="Helical" evidence="1">
    <location>
        <begin position="6"/>
        <end position="26"/>
    </location>
</feature>
<dbReference type="PATRIC" id="fig|157838.3.peg.2539"/>
<sequence length="71" mass="8286">MDLSNIPLDTWLGQGIFCLLFVWLLIDTRKEAKQREDKLSAQIDRQNEAQEKIALSLQRVETQIEELKEGK</sequence>
<organism evidence="2 3">
    <name type="scientific">Heyndrickxia shackletonii</name>
    <dbReference type="NCBI Taxonomy" id="157838"/>
    <lineage>
        <taxon>Bacteria</taxon>
        <taxon>Bacillati</taxon>
        <taxon>Bacillota</taxon>
        <taxon>Bacilli</taxon>
        <taxon>Bacillales</taxon>
        <taxon>Bacillaceae</taxon>
        <taxon>Heyndrickxia</taxon>
    </lineage>
</organism>
<dbReference type="InterPro" id="IPR024405">
    <property type="entry name" value="Phage_BhlA/UviB"/>
</dbReference>
<comment type="caution">
    <text evidence="2">The sequence shown here is derived from an EMBL/GenBank/DDBJ whole genome shotgun (WGS) entry which is preliminary data.</text>
</comment>
<gene>
    <name evidence="2" type="ORF">AN964_11530</name>
</gene>
<dbReference type="OrthoDB" id="2361545at2"/>
<keyword evidence="1" id="KW-1133">Transmembrane helix</keyword>
<dbReference type="Proteomes" id="UP000051888">
    <property type="component" value="Unassembled WGS sequence"/>
</dbReference>
<reference evidence="2 3" key="1">
    <citation type="submission" date="2015-09" db="EMBL/GenBank/DDBJ databases">
        <title>Genome sequencing project for genomic taxonomy and phylogenomics of Bacillus-like bacteria.</title>
        <authorList>
            <person name="Liu B."/>
            <person name="Wang J."/>
            <person name="Zhu Y."/>
            <person name="Liu G."/>
            <person name="Chen Q."/>
            <person name="Chen Z."/>
            <person name="Lan J."/>
            <person name="Che J."/>
            <person name="Ge C."/>
            <person name="Shi H."/>
            <person name="Pan Z."/>
            <person name="Liu X."/>
        </authorList>
    </citation>
    <scope>NUCLEOTIDE SEQUENCE [LARGE SCALE GENOMIC DNA]</scope>
    <source>
        <strain evidence="2 3">LMG 18435</strain>
    </source>
</reference>
<evidence type="ECO:0000256" key="1">
    <source>
        <dbReference type="SAM" id="Phobius"/>
    </source>
</evidence>
<dbReference type="EMBL" id="LJJC01000004">
    <property type="protein sequence ID" value="KQL54065.1"/>
    <property type="molecule type" value="Genomic_DNA"/>
</dbReference>
<protein>
    <submittedName>
        <fullName evidence="2">Holin</fullName>
    </submittedName>
</protein>
<dbReference type="STRING" id="157838.AN964_11530"/>
<name>A0A0Q3TKG1_9BACI</name>
<accession>A0A0Q3TKG1</accession>